<dbReference type="InterPro" id="IPR055364">
    <property type="entry name" value="PTHB1_CtH_dom"/>
</dbReference>
<organism evidence="7 8">
    <name type="scientific">Strongylocentrotus purpuratus</name>
    <name type="common">Purple sea urchin</name>
    <dbReference type="NCBI Taxonomy" id="7668"/>
    <lineage>
        <taxon>Eukaryota</taxon>
        <taxon>Metazoa</taxon>
        <taxon>Echinodermata</taxon>
        <taxon>Eleutherozoa</taxon>
        <taxon>Echinozoa</taxon>
        <taxon>Echinoidea</taxon>
        <taxon>Euechinoidea</taxon>
        <taxon>Echinacea</taxon>
        <taxon>Camarodonta</taxon>
        <taxon>Echinidea</taxon>
        <taxon>Strongylocentrotidae</taxon>
        <taxon>Strongylocentrotus</taxon>
    </lineage>
</organism>
<dbReference type="Pfam" id="PF23338">
    <property type="entry name" value="PTHB1_hp"/>
    <property type="match status" value="1"/>
</dbReference>
<dbReference type="KEGG" id="spu:587077"/>
<dbReference type="InParanoid" id="A0A7M7N2E0"/>
<feature type="domain" description="PTHB1 GAE" evidence="3">
    <location>
        <begin position="434"/>
        <end position="520"/>
    </location>
</feature>
<dbReference type="OMA" id="VPVEDWT"/>
<dbReference type="Proteomes" id="UP000007110">
    <property type="component" value="Unassembled WGS sequence"/>
</dbReference>
<proteinExistence type="predicted"/>
<dbReference type="PANTHER" id="PTHR20991">
    <property type="entry name" value="PARATHYROID HORMONE-RESPONSIVE B1 GENE"/>
    <property type="match status" value="1"/>
</dbReference>
<feature type="domain" description="PTHB1 platform" evidence="4">
    <location>
        <begin position="524"/>
        <end position="631"/>
    </location>
</feature>
<dbReference type="GeneID" id="587077"/>
<evidence type="ECO:0000259" key="2">
    <source>
        <dbReference type="Pfam" id="PF14727"/>
    </source>
</evidence>
<evidence type="ECO:0000313" key="7">
    <source>
        <dbReference type="EnsemblMetazoa" id="XP_030830268"/>
    </source>
</evidence>
<feature type="compositionally biased region" description="Basic residues" evidence="1">
    <location>
        <begin position="947"/>
        <end position="958"/>
    </location>
</feature>
<dbReference type="InterPro" id="IPR055362">
    <property type="entry name" value="PTHB1_pf_dom"/>
</dbReference>
<feature type="domain" description="PTHB1 hairpin" evidence="5">
    <location>
        <begin position="633"/>
        <end position="734"/>
    </location>
</feature>
<evidence type="ECO:0000259" key="4">
    <source>
        <dbReference type="Pfam" id="PF23337"/>
    </source>
</evidence>
<dbReference type="EnsemblMetazoa" id="XM_030974408">
    <property type="protein sequence ID" value="XP_030830268"/>
    <property type="gene ID" value="LOC587077"/>
</dbReference>
<reference evidence="8" key="1">
    <citation type="submission" date="2015-02" db="EMBL/GenBank/DDBJ databases">
        <title>Genome sequencing for Strongylocentrotus purpuratus.</title>
        <authorList>
            <person name="Murali S."/>
            <person name="Liu Y."/>
            <person name="Vee V."/>
            <person name="English A."/>
            <person name="Wang M."/>
            <person name="Skinner E."/>
            <person name="Han Y."/>
            <person name="Muzny D.M."/>
            <person name="Worley K.C."/>
            <person name="Gibbs R.A."/>
        </authorList>
    </citation>
    <scope>NUCLEOTIDE SEQUENCE</scope>
</reference>
<evidence type="ECO:0008006" key="9">
    <source>
        <dbReference type="Google" id="ProtNLM"/>
    </source>
</evidence>
<dbReference type="InterPro" id="IPR028074">
    <property type="entry name" value="PHTB1_GAE_dom"/>
</dbReference>
<dbReference type="OrthoDB" id="10262646at2759"/>
<evidence type="ECO:0000256" key="1">
    <source>
        <dbReference type="SAM" id="MobiDB-lite"/>
    </source>
</evidence>
<dbReference type="RefSeq" id="XP_030830268.1">
    <property type="nucleotide sequence ID" value="XM_030974408.1"/>
</dbReference>
<dbReference type="InterPro" id="IPR055363">
    <property type="entry name" value="PTHB1_hp_dom"/>
</dbReference>
<evidence type="ECO:0000259" key="3">
    <source>
        <dbReference type="Pfam" id="PF14728"/>
    </source>
</evidence>
<dbReference type="PANTHER" id="PTHR20991:SF0">
    <property type="entry name" value="PROTEIN PTHB1"/>
    <property type="match status" value="1"/>
</dbReference>
<name>A0A7M7N2E0_STRPU</name>
<reference evidence="7" key="2">
    <citation type="submission" date="2021-01" db="UniProtKB">
        <authorList>
            <consortium name="EnsemblMetazoa"/>
        </authorList>
    </citation>
    <scope>IDENTIFICATION</scope>
</reference>
<evidence type="ECO:0000313" key="8">
    <source>
        <dbReference type="Proteomes" id="UP000007110"/>
    </source>
</evidence>
<protein>
    <recommendedName>
        <fullName evidence="9">Protein PTHB1</fullName>
    </recommendedName>
</protein>
<dbReference type="Pfam" id="PF14727">
    <property type="entry name" value="PHTB1_N"/>
    <property type="match status" value="1"/>
</dbReference>
<dbReference type="GO" id="GO:0034464">
    <property type="term" value="C:BBSome"/>
    <property type="evidence" value="ECO:0000318"/>
    <property type="project" value="GO_Central"/>
</dbReference>
<dbReference type="Pfam" id="PF23339">
    <property type="entry name" value="PTHB1_CtH"/>
    <property type="match status" value="1"/>
</dbReference>
<evidence type="ECO:0000259" key="6">
    <source>
        <dbReference type="Pfam" id="PF23339"/>
    </source>
</evidence>
<accession>A0A7M7N2E0</accession>
<dbReference type="Pfam" id="PF23337">
    <property type="entry name" value="PTHB1_pf"/>
    <property type="match status" value="1"/>
</dbReference>
<sequence>MSLFKARDWWTTTVGSGEVFDQGSLAVAKIDGNSSTHDKIIVGSFNGVLRIYQPQPSKGEHLKAEDVVLEAQLQQPILQVETGRFVSVSEALHLAVLHPRKLAIYSVQGLTGAVEHGSQYQLKLMYEHNLQRTAHSLVVGPFGGVKGKDFLGVQSMDGTVSFFEQESFAFCRFLPGFLLPGPIKYIPRTDSFVTVSSSWQVESYKYQVLAVATDAKTKEESQKITSGKRITADWTYPLGEPVLDMSVVTHANAAPSVVILGERSIVCLKDVGTLRFSKKLEYNPSSFYIYASLNENSIHYMVGTHTRQLLVYEDTTLKWAAKLEHVPVALQVGEFQDLKGVIVCLDDEGHLVCSYLGTDPSLFVVPPPDSREINYDNQDKEMRDLQRAIKESSHKADFAPKKKIDDELTMIAAVPSSLDEDSVAQETEVTDEDPIPSITVKLTLKSQSGLSNVRVLLLCPYPLAATQSTFTIPFVGDSSNPTTTMIAFYMRGHCLPASLVAKATATYNTASGAPRVVQCAIKLPLKLVCKPCPPAKNATHKLTLDSNKNCANLHDIFPDLTGPEGMGSGNALGLQIYGGPKITILASKSSQRYRLQCDIFEAMWPVVNEFIDRVRIFHRNTGVKDFKLSFTSNLPVQEFFELIDTHMELRVHAERYKELLDQRAKQFRAIQRRLLTRFKDKTPSPLNNLDTLLEGTYRQILKLAEGVDENQKALVRCSMGLSCATSIITTLLALAHGFSESEKEILDASLSSQVQCEGDQGWEETVDASIINLLRTCLAKSAKDQAINPAPLTMSADTSKLKKHIMQVTEKLAKGARLQVEGQSPGERQSSVEPPYSSSAQKSKDFFDEEPPSNESPVSYGAPAASKPASHPPPPAYAAAPPERTPKAESAPFTNGVEPAMASPRSQGSLGDLPSLGGPGVRGGTSLPPLGGGPAGGAAALPSLQPIKKKKKKKKSSKHHDQNEEFGEDTDLSSMGRSSPDSIVL</sequence>
<feature type="compositionally biased region" description="Polar residues" evidence="1">
    <location>
        <begin position="826"/>
        <end position="841"/>
    </location>
</feature>
<dbReference type="Pfam" id="PF14728">
    <property type="entry name" value="PTHB1_GAE"/>
    <property type="match status" value="1"/>
</dbReference>
<dbReference type="AlphaFoldDB" id="A0A7M7N2E0"/>
<dbReference type="GO" id="GO:0016020">
    <property type="term" value="C:membrane"/>
    <property type="evidence" value="ECO:0000318"/>
    <property type="project" value="GO_Central"/>
</dbReference>
<feature type="domain" description="PTHB1 C-terminal helix bundle" evidence="6">
    <location>
        <begin position="739"/>
        <end position="812"/>
    </location>
</feature>
<dbReference type="CTD" id="27241"/>
<keyword evidence="8" id="KW-1185">Reference proteome</keyword>
<feature type="compositionally biased region" description="Polar residues" evidence="1">
    <location>
        <begin position="972"/>
        <end position="985"/>
    </location>
</feature>
<dbReference type="InterPro" id="IPR028073">
    <property type="entry name" value="PHTB1_N_dom"/>
</dbReference>
<dbReference type="InterPro" id="IPR026511">
    <property type="entry name" value="PTHB1"/>
</dbReference>
<feature type="region of interest" description="Disordered" evidence="1">
    <location>
        <begin position="816"/>
        <end position="985"/>
    </location>
</feature>
<feature type="domain" description="PTHB1 N-terminal" evidence="2">
    <location>
        <begin position="1"/>
        <end position="360"/>
    </location>
</feature>
<evidence type="ECO:0000259" key="5">
    <source>
        <dbReference type="Pfam" id="PF23338"/>
    </source>
</evidence>
<dbReference type="GO" id="GO:0060271">
    <property type="term" value="P:cilium assembly"/>
    <property type="evidence" value="ECO:0000318"/>
    <property type="project" value="GO_Central"/>
</dbReference>